<dbReference type="PROSITE" id="PS00198">
    <property type="entry name" value="4FE4S_FER_1"/>
    <property type="match status" value="1"/>
</dbReference>
<proteinExistence type="inferred from homology"/>
<keyword evidence="5" id="KW-0411">Iron-sulfur</keyword>
<evidence type="ECO:0000256" key="2">
    <source>
        <dbReference type="ARBA" id="ARBA00022723"/>
    </source>
</evidence>
<protein>
    <submittedName>
        <fullName evidence="7">Nitroreductase family protein</fullName>
    </submittedName>
</protein>
<evidence type="ECO:0000256" key="4">
    <source>
        <dbReference type="ARBA" id="ARBA00023004"/>
    </source>
</evidence>
<evidence type="ECO:0000256" key="5">
    <source>
        <dbReference type="ARBA" id="ARBA00023014"/>
    </source>
</evidence>
<feature type="domain" description="4Fe-4S ferredoxin-type" evidence="6">
    <location>
        <begin position="2"/>
        <end position="31"/>
    </location>
</feature>
<dbReference type="Gene3D" id="3.40.109.10">
    <property type="entry name" value="NADH Oxidase"/>
    <property type="match status" value="1"/>
</dbReference>
<accession>A0ABV4K393</accession>
<dbReference type="InterPro" id="IPR017900">
    <property type="entry name" value="4Fe4S_Fe_S_CS"/>
</dbReference>
<dbReference type="Proteomes" id="UP001568698">
    <property type="component" value="Unassembled WGS sequence"/>
</dbReference>
<sequence length="272" mass="29190">MPLFTIDATRCNRDGLCAADCPAGCIVFEKGGLPEPHHKKQAYCLNCGHCMAVCPSDAFRLERFRNGSRPVDRALDISLDQAEQFLSARRSVRAFRDEPVDRDLLARLLAVTEYCPSGHNARPTRWVVIEGRGKVAEAAGAVVAWMRAEAEAESSLAGALHLPGIVRAWDAGTDLICRHAPALALACGPRLGIMPREDGVIATAYLELAATAAGLGACWCGYMMAAAAHAAGVREFLGLANGDVVYGALMLGRPARRYAAIPPRPEPSVRWL</sequence>
<evidence type="ECO:0000259" key="6">
    <source>
        <dbReference type="PROSITE" id="PS51379"/>
    </source>
</evidence>
<dbReference type="EMBL" id="JBGLYH010000032">
    <property type="protein sequence ID" value="MEZ7197438.1"/>
    <property type="molecule type" value="Genomic_DNA"/>
</dbReference>
<evidence type="ECO:0000313" key="7">
    <source>
        <dbReference type="EMBL" id="MEZ7197438.1"/>
    </source>
</evidence>
<keyword evidence="3" id="KW-0560">Oxidoreductase</keyword>
<dbReference type="Gene3D" id="3.30.70.20">
    <property type="match status" value="1"/>
</dbReference>
<evidence type="ECO:0000256" key="1">
    <source>
        <dbReference type="ARBA" id="ARBA00007118"/>
    </source>
</evidence>
<dbReference type="InterPro" id="IPR017896">
    <property type="entry name" value="4Fe4S_Fe-S-bd"/>
</dbReference>
<keyword evidence="8" id="KW-1185">Reference proteome</keyword>
<dbReference type="SUPFAM" id="SSF54862">
    <property type="entry name" value="4Fe-4S ferredoxins"/>
    <property type="match status" value="1"/>
</dbReference>
<dbReference type="Pfam" id="PF00881">
    <property type="entry name" value="Nitroreductase"/>
    <property type="match status" value="1"/>
</dbReference>
<evidence type="ECO:0000313" key="8">
    <source>
        <dbReference type="Proteomes" id="UP001568698"/>
    </source>
</evidence>
<feature type="domain" description="4Fe-4S ferredoxin-type" evidence="6">
    <location>
        <begin position="34"/>
        <end position="64"/>
    </location>
</feature>
<dbReference type="RefSeq" id="WP_371386955.1">
    <property type="nucleotide sequence ID" value="NZ_JBGLYH010000032.1"/>
</dbReference>
<dbReference type="PROSITE" id="PS51379">
    <property type="entry name" value="4FE4S_FER_2"/>
    <property type="match status" value="2"/>
</dbReference>
<comment type="similarity">
    <text evidence="1">Belongs to the nitroreductase family.</text>
</comment>
<organism evidence="7 8">
    <name type="scientific">Pseudodesulfovibrio karagichevae</name>
    <dbReference type="NCBI Taxonomy" id="3239305"/>
    <lineage>
        <taxon>Bacteria</taxon>
        <taxon>Pseudomonadati</taxon>
        <taxon>Thermodesulfobacteriota</taxon>
        <taxon>Desulfovibrionia</taxon>
        <taxon>Desulfovibrionales</taxon>
        <taxon>Desulfovibrionaceae</taxon>
    </lineage>
</organism>
<name>A0ABV4K393_9BACT</name>
<keyword evidence="4" id="KW-0408">Iron</keyword>
<evidence type="ECO:0000256" key="3">
    <source>
        <dbReference type="ARBA" id="ARBA00023002"/>
    </source>
</evidence>
<dbReference type="CDD" id="cd02143">
    <property type="entry name" value="nitroreductase_FeS-like"/>
    <property type="match status" value="1"/>
</dbReference>
<dbReference type="SUPFAM" id="SSF55469">
    <property type="entry name" value="FMN-dependent nitroreductase-like"/>
    <property type="match status" value="1"/>
</dbReference>
<dbReference type="PANTHER" id="PTHR43673:SF10">
    <property type="entry name" value="NADH DEHYDROGENASE_NAD(P)H NITROREDUCTASE XCC3605-RELATED"/>
    <property type="match status" value="1"/>
</dbReference>
<keyword evidence="2" id="KW-0479">Metal-binding</keyword>
<dbReference type="PANTHER" id="PTHR43673">
    <property type="entry name" value="NAD(P)H NITROREDUCTASE YDGI-RELATED"/>
    <property type="match status" value="1"/>
</dbReference>
<gene>
    <name evidence="7" type="ORF">AB6M95_11800</name>
</gene>
<dbReference type="InterPro" id="IPR000415">
    <property type="entry name" value="Nitroreductase-like"/>
</dbReference>
<reference evidence="7 8" key="1">
    <citation type="submission" date="2024-08" db="EMBL/GenBank/DDBJ databases">
        <title>Sulfate-reducing bacteria isolated from formation water of the oil field in Kazakhstan and description of Pseudodesulfovibrio sp.</title>
        <authorList>
            <person name="Bidzhieva S.K."/>
            <person name="Tourova T.P."/>
            <person name="Grouzdev D.S."/>
            <person name="Beletsky A.V."/>
            <person name="Sokolova D.S."/>
            <person name="Samigullina S.R."/>
            <person name="Poltaraus A.B."/>
            <person name="Avtukh A.N."/>
            <person name="Tereshina V.M."/>
            <person name="Zhaparov N.S."/>
            <person name="Mardanov A.V."/>
            <person name="Nazina T.N."/>
        </authorList>
    </citation>
    <scope>NUCLEOTIDE SEQUENCE [LARGE SCALE GENOMIC DNA]</scope>
    <source>
        <strain evidence="7 8">9FUS</strain>
    </source>
</reference>
<dbReference type="InterPro" id="IPR029479">
    <property type="entry name" value="Nitroreductase"/>
</dbReference>
<comment type="caution">
    <text evidence="7">The sequence shown here is derived from an EMBL/GenBank/DDBJ whole genome shotgun (WGS) entry which is preliminary data.</text>
</comment>